<reference evidence="1" key="2">
    <citation type="submission" date="2023-04" db="EMBL/GenBank/DDBJ databases">
        <authorList>
            <person name="Bruccoleri R.E."/>
            <person name="Oakeley E.J."/>
            <person name="Faust A.-M."/>
            <person name="Dessus-Babus S."/>
            <person name="Altorfer M."/>
            <person name="Burckhardt D."/>
            <person name="Oertli M."/>
            <person name="Naumann U."/>
            <person name="Petersen F."/>
            <person name="Wong J."/>
        </authorList>
    </citation>
    <scope>NUCLEOTIDE SEQUENCE</scope>
    <source>
        <strain evidence="1">GSM-AAB239-AS_SAM_17_03QT</strain>
        <tissue evidence="1">Leaf</tissue>
    </source>
</reference>
<dbReference type="AlphaFoldDB" id="A0AAX6DU41"/>
<name>A0AAX6DU41_IRIPA</name>
<dbReference type="PROSITE" id="PS51257">
    <property type="entry name" value="PROKAR_LIPOPROTEIN"/>
    <property type="match status" value="1"/>
</dbReference>
<reference evidence="1" key="1">
    <citation type="journal article" date="2023" name="GigaByte">
        <title>Genome assembly of the bearded iris, Iris pallida Lam.</title>
        <authorList>
            <person name="Bruccoleri R.E."/>
            <person name="Oakeley E.J."/>
            <person name="Faust A.M.E."/>
            <person name="Altorfer M."/>
            <person name="Dessus-Babus S."/>
            <person name="Burckhardt D."/>
            <person name="Oertli M."/>
            <person name="Naumann U."/>
            <person name="Petersen F."/>
            <person name="Wong J."/>
        </authorList>
    </citation>
    <scope>NUCLEOTIDE SEQUENCE</scope>
    <source>
        <strain evidence="1">GSM-AAB239-AS_SAM_17_03QT</strain>
    </source>
</reference>
<evidence type="ECO:0000313" key="1">
    <source>
        <dbReference type="EMBL" id="KAJ6795246.1"/>
    </source>
</evidence>
<proteinExistence type="predicted"/>
<dbReference type="EMBL" id="JANAVB010042014">
    <property type="protein sequence ID" value="KAJ6795246.1"/>
    <property type="molecule type" value="Genomic_DNA"/>
</dbReference>
<protein>
    <submittedName>
        <fullName evidence="1">Uncharacterized protein</fullName>
    </submittedName>
</protein>
<accession>A0AAX6DU41</accession>
<keyword evidence="3" id="KW-1185">Reference proteome</keyword>
<dbReference type="EMBL" id="JANAVB010035150">
    <property type="protein sequence ID" value="KAJ6805900.1"/>
    <property type="molecule type" value="Genomic_DNA"/>
</dbReference>
<dbReference type="Proteomes" id="UP001140949">
    <property type="component" value="Unassembled WGS sequence"/>
</dbReference>
<evidence type="ECO:0000313" key="3">
    <source>
        <dbReference type="Proteomes" id="UP001140949"/>
    </source>
</evidence>
<evidence type="ECO:0000313" key="2">
    <source>
        <dbReference type="EMBL" id="KAJ6805900.1"/>
    </source>
</evidence>
<organism evidence="1 3">
    <name type="scientific">Iris pallida</name>
    <name type="common">Sweet iris</name>
    <dbReference type="NCBI Taxonomy" id="29817"/>
    <lineage>
        <taxon>Eukaryota</taxon>
        <taxon>Viridiplantae</taxon>
        <taxon>Streptophyta</taxon>
        <taxon>Embryophyta</taxon>
        <taxon>Tracheophyta</taxon>
        <taxon>Spermatophyta</taxon>
        <taxon>Magnoliopsida</taxon>
        <taxon>Liliopsida</taxon>
        <taxon>Asparagales</taxon>
        <taxon>Iridaceae</taxon>
        <taxon>Iridoideae</taxon>
        <taxon>Irideae</taxon>
        <taxon>Iris</taxon>
    </lineage>
</organism>
<sequence length="52" mass="5838">MPSRLRGALSVPGTWTSCFIAVRLRTHGLTLCCSEFISLPLLTSRSFQFYES</sequence>
<comment type="caution">
    <text evidence="1">The sequence shown here is derived from an EMBL/GenBank/DDBJ whole genome shotgun (WGS) entry which is preliminary data.</text>
</comment>
<gene>
    <name evidence="2" type="ORF">M6B38_177615</name>
    <name evidence="1" type="ORF">M6B38_227705</name>
</gene>